<protein>
    <submittedName>
        <fullName evidence="2">Membrane protein</fullName>
    </submittedName>
</protein>
<dbReference type="STRING" id="1048205.AB852_04665"/>
<feature type="transmembrane region" description="Helical" evidence="1">
    <location>
        <begin position="153"/>
        <end position="170"/>
    </location>
</feature>
<evidence type="ECO:0000313" key="2">
    <source>
        <dbReference type="EMBL" id="OKH95986.1"/>
    </source>
</evidence>
<dbReference type="AlphaFoldDB" id="A0A1Q4VDR9"/>
<comment type="caution">
    <text evidence="2">The sequence shown here is derived from an EMBL/GenBank/DDBJ whole genome shotgun (WGS) entry which is preliminary data.</text>
</comment>
<sequence>MSARAPSGHRSPSGSSRGSGRAVLTWLGRAAMGLVALVLLVAGVWGSWGSAQHVLFTKGRERGEMTVSRCGGEECVGAFTPLSPGARARERVVLDQSVGAGAGDRLAVVVKPDTDEVVRAGMPGLVRSWVPLGGALLLAAVVLAGGVRLWRTAWATAAAGLLLLAAAVVTV</sequence>
<organism evidence="2 3">
    <name type="scientific">Streptomyces uncialis</name>
    <dbReference type="NCBI Taxonomy" id="1048205"/>
    <lineage>
        <taxon>Bacteria</taxon>
        <taxon>Bacillati</taxon>
        <taxon>Actinomycetota</taxon>
        <taxon>Actinomycetes</taxon>
        <taxon>Kitasatosporales</taxon>
        <taxon>Streptomycetaceae</taxon>
        <taxon>Streptomyces</taxon>
    </lineage>
</organism>
<dbReference type="RefSeq" id="WP_073783804.1">
    <property type="nucleotide sequence ID" value="NZ_CP109290.1"/>
</dbReference>
<keyword evidence="1" id="KW-0812">Transmembrane</keyword>
<name>A0A1Q4VDR9_9ACTN</name>
<evidence type="ECO:0000256" key="1">
    <source>
        <dbReference type="SAM" id="Phobius"/>
    </source>
</evidence>
<reference evidence="2 3" key="1">
    <citation type="submission" date="2015-06" db="EMBL/GenBank/DDBJ databases">
        <title>Cloning and characterization of the uncialamcin biosynthetic gene cluster.</title>
        <authorList>
            <person name="Yan X."/>
            <person name="Huang T."/>
            <person name="Ge H."/>
            <person name="Shen B."/>
        </authorList>
    </citation>
    <scope>NUCLEOTIDE SEQUENCE [LARGE SCALE GENOMIC DNA]</scope>
    <source>
        <strain evidence="2 3">DCA2648</strain>
    </source>
</reference>
<gene>
    <name evidence="2" type="ORF">AB852_04665</name>
</gene>
<feature type="transmembrane region" description="Helical" evidence="1">
    <location>
        <begin position="26"/>
        <end position="48"/>
    </location>
</feature>
<keyword evidence="3" id="KW-1185">Reference proteome</keyword>
<proteinExistence type="predicted"/>
<accession>A0A1Q4VDR9</accession>
<keyword evidence="1" id="KW-0472">Membrane</keyword>
<feature type="transmembrane region" description="Helical" evidence="1">
    <location>
        <begin position="129"/>
        <end position="147"/>
    </location>
</feature>
<evidence type="ECO:0000313" key="3">
    <source>
        <dbReference type="Proteomes" id="UP000186455"/>
    </source>
</evidence>
<dbReference type="GeneID" id="96792993"/>
<dbReference type="Proteomes" id="UP000186455">
    <property type="component" value="Unassembled WGS sequence"/>
</dbReference>
<keyword evidence="1" id="KW-1133">Transmembrane helix</keyword>
<dbReference type="EMBL" id="LFBV01000001">
    <property type="protein sequence ID" value="OKH95986.1"/>
    <property type="molecule type" value="Genomic_DNA"/>
</dbReference>